<dbReference type="RefSeq" id="WP_188751865.1">
    <property type="nucleotide sequence ID" value="NZ_BMIJ01000010.1"/>
</dbReference>
<gene>
    <name evidence="1" type="ORF">GCM10011352_40700</name>
</gene>
<dbReference type="PANTHER" id="PTHR35841">
    <property type="entry name" value="PHOSPHONATES-BINDING PERIPLASMIC PROTEIN"/>
    <property type="match status" value="1"/>
</dbReference>
<accession>A0ABQ1KWL6</accession>
<dbReference type="Gene3D" id="3.40.190.10">
    <property type="entry name" value="Periplasmic binding protein-like II"/>
    <property type="match status" value="2"/>
</dbReference>
<evidence type="ECO:0008006" key="3">
    <source>
        <dbReference type="Google" id="ProtNLM"/>
    </source>
</evidence>
<protein>
    <recommendedName>
        <fullName evidence="3">Phosphonate transport system substrate-binding protein</fullName>
    </recommendedName>
</protein>
<evidence type="ECO:0000313" key="2">
    <source>
        <dbReference type="Proteomes" id="UP000629025"/>
    </source>
</evidence>
<dbReference type="SUPFAM" id="SSF53850">
    <property type="entry name" value="Periplasmic binding protein-like II"/>
    <property type="match status" value="1"/>
</dbReference>
<organism evidence="1 2">
    <name type="scientific">Marinobacterium zhoushanense</name>
    <dbReference type="NCBI Taxonomy" id="1679163"/>
    <lineage>
        <taxon>Bacteria</taxon>
        <taxon>Pseudomonadati</taxon>
        <taxon>Pseudomonadota</taxon>
        <taxon>Gammaproteobacteria</taxon>
        <taxon>Oceanospirillales</taxon>
        <taxon>Oceanospirillaceae</taxon>
        <taxon>Marinobacterium</taxon>
    </lineage>
</organism>
<reference evidence="2" key="1">
    <citation type="journal article" date="2019" name="Int. J. Syst. Evol. Microbiol.">
        <title>The Global Catalogue of Microorganisms (GCM) 10K type strain sequencing project: providing services to taxonomists for standard genome sequencing and annotation.</title>
        <authorList>
            <consortium name="The Broad Institute Genomics Platform"/>
            <consortium name="The Broad Institute Genome Sequencing Center for Infectious Disease"/>
            <person name="Wu L."/>
            <person name="Ma J."/>
        </authorList>
    </citation>
    <scope>NUCLEOTIDE SEQUENCE [LARGE SCALE GENOMIC DNA]</scope>
    <source>
        <strain evidence="2">CGMCC 1.15341</strain>
    </source>
</reference>
<dbReference type="EMBL" id="BMIJ01000010">
    <property type="protein sequence ID" value="GGC10101.1"/>
    <property type="molecule type" value="Genomic_DNA"/>
</dbReference>
<name>A0ABQ1KWL6_9GAMM</name>
<dbReference type="PANTHER" id="PTHR35841:SF1">
    <property type="entry name" value="PHOSPHONATES-BINDING PERIPLASMIC PROTEIN"/>
    <property type="match status" value="1"/>
</dbReference>
<sequence>MSRLLTFLLTQAVQYLTLATLLLSASVSAQPLVLAQISERPKKDYAELRPMASYIADQLSEFGFDGAEVRLFRTADELIAAIRAGEVHWVTETPYTTARLVQETGSRALVKKWKNGQRQYQTLIYTREGSGIKELADLVNRQIAFEHPYSFSSYYLPKRILERSGFTLSPLHKATELPPSGTIGYLFSRNEKNNALWVDKAIVAAGALNDGDWNNPDRVPPTIRQRLRIIYRSPFYPRAFETATPALPPDAAQRLQQLLLTLDRASHSALLERYEHTEAFAPIEPTDLQLLHDMVVDTGGAKR</sequence>
<comment type="caution">
    <text evidence="1">The sequence shown here is derived from an EMBL/GenBank/DDBJ whole genome shotgun (WGS) entry which is preliminary data.</text>
</comment>
<dbReference type="Proteomes" id="UP000629025">
    <property type="component" value="Unassembled WGS sequence"/>
</dbReference>
<proteinExistence type="predicted"/>
<dbReference type="Pfam" id="PF12974">
    <property type="entry name" value="Phosphonate-bd"/>
    <property type="match status" value="1"/>
</dbReference>
<keyword evidence="2" id="KW-1185">Reference proteome</keyword>
<evidence type="ECO:0000313" key="1">
    <source>
        <dbReference type="EMBL" id="GGC10101.1"/>
    </source>
</evidence>